<evidence type="ECO:0000313" key="3">
    <source>
        <dbReference type="Proteomes" id="UP000254131"/>
    </source>
</evidence>
<dbReference type="GO" id="GO:0005524">
    <property type="term" value="F:ATP binding"/>
    <property type="evidence" value="ECO:0007669"/>
    <property type="project" value="InterPro"/>
</dbReference>
<dbReference type="SUPFAM" id="SSF52540">
    <property type="entry name" value="P-loop containing nucleoside triphosphate hydrolases"/>
    <property type="match status" value="1"/>
</dbReference>
<sequence length="424" mass="51471">MRHRDLESSLSYLRIKQEQLVIMYGKKKIGKTYFIKEFIEKFNNENNKINDKYKYINSLTSTFKEIKKIVEEYKLNPIVIDELNKISKNKLKKILNLVNDYQNKKSFLLISTKKRKEVISKNIYNYKEIYLNHHFLEDTIENLNNIDTNNIVKYKNLNEFFEFKNHMSCIRNELNKINLNKEDIYKRFFYSMKYHIFHKQEEEIKINIAEVYFKYGIEAFKEIFNHFYENKIINNKLFANSYYIESNFLNYNNKDTILFLDPDTCKILIKNNIITKELLIQTIKNAIQKIEKNEKLLCIYFDIYIDILNDFDYLDNSNEDIKEIFNIFLNFFIQIDDDAKIIKLDEYRIEKIKEKFLLDFFKENKNILFSFNKIKLRNNIQSNSLKYNKIMTVLKKIGYIEDDTGKIKLFFSNKHPKLNELLNV</sequence>
<feature type="domain" description="ATPase AAA-type core" evidence="1">
    <location>
        <begin position="21"/>
        <end position="123"/>
    </location>
</feature>
<dbReference type="InterPro" id="IPR027417">
    <property type="entry name" value="P-loop_NTPase"/>
</dbReference>
<dbReference type="RefSeq" id="WP_052786443.1">
    <property type="nucleotide sequence ID" value="NZ_CP012221.1"/>
</dbReference>
<dbReference type="Gene3D" id="3.40.50.300">
    <property type="entry name" value="P-loop containing nucleotide triphosphate hydrolases"/>
    <property type="match status" value="1"/>
</dbReference>
<dbReference type="GO" id="GO:0016887">
    <property type="term" value="F:ATP hydrolysis activity"/>
    <property type="evidence" value="ECO:0007669"/>
    <property type="project" value="InterPro"/>
</dbReference>
<proteinExistence type="predicted"/>
<dbReference type="InterPro" id="IPR003959">
    <property type="entry name" value="ATPase_AAA_core"/>
</dbReference>
<evidence type="ECO:0000259" key="1">
    <source>
        <dbReference type="Pfam" id="PF00004"/>
    </source>
</evidence>
<reference evidence="2 3" key="1">
    <citation type="submission" date="2018-06" db="EMBL/GenBank/DDBJ databases">
        <authorList>
            <consortium name="Pathogen Informatics"/>
            <person name="Doyle S."/>
        </authorList>
    </citation>
    <scope>NUCLEOTIDE SEQUENCE [LARGE SCALE GENOMIC DNA]</scope>
    <source>
        <strain evidence="2 3">NCTC13105</strain>
    </source>
</reference>
<dbReference type="Proteomes" id="UP000254131">
    <property type="component" value="Unassembled WGS sequence"/>
</dbReference>
<accession>A0AAX2M1I1</accession>
<gene>
    <name evidence="2" type="ORF">NCTC13105_01242</name>
</gene>
<evidence type="ECO:0000313" key="2">
    <source>
        <dbReference type="EMBL" id="SUW93102.1"/>
    </source>
</evidence>
<dbReference type="AlphaFoldDB" id="A0AAX2M1I1"/>
<organism evidence="2 3">
    <name type="scientific">Campylobacter jejuni</name>
    <dbReference type="NCBI Taxonomy" id="197"/>
    <lineage>
        <taxon>Bacteria</taxon>
        <taxon>Pseudomonadati</taxon>
        <taxon>Campylobacterota</taxon>
        <taxon>Epsilonproteobacteria</taxon>
        <taxon>Campylobacterales</taxon>
        <taxon>Campylobacteraceae</taxon>
        <taxon>Campylobacter</taxon>
    </lineage>
</organism>
<name>A0AAX2M1I1_CAMJU</name>
<comment type="caution">
    <text evidence="2">The sequence shown here is derived from an EMBL/GenBank/DDBJ whole genome shotgun (WGS) entry which is preliminary data.</text>
</comment>
<dbReference type="EMBL" id="UFVB01000001">
    <property type="protein sequence ID" value="SUW93102.1"/>
    <property type="molecule type" value="Genomic_DNA"/>
</dbReference>
<dbReference type="Pfam" id="PF00004">
    <property type="entry name" value="AAA"/>
    <property type="match status" value="1"/>
</dbReference>
<protein>
    <recommendedName>
        <fullName evidence="1">ATPase AAA-type core domain-containing protein</fullName>
    </recommendedName>
</protein>